<dbReference type="InterPro" id="IPR036388">
    <property type="entry name" value="WH-like_DNA-bd_sf"/>
</dbReference>
<dbReference type="Proteomes" id="UP001589568">
    <property type="component" value="Unassembled WGS sequence"/>
</dbReference>
<evidence type="ECO:0000313" key="1">
    <source>
        <dbReference type="EMBL" id="MFB9475034.1"/>
    </source>
</evidence>
<organism evidence="1 2">
    <name type="scientific">Nonomuraea salmonea</name>
    <dbReference type="NCBI Taxonomy" id="46181"/>
    <lineage>
        <taxon>Bacteria</taxon>
        <taxon>Bacillati</taxon>
        <taxon>Actinomycetota</taxon>
        <taxon>Actinomycetes</taxon>
        <taxon>Streptosporangiales</taxon>
        <taxon>Streptosporangiaceae</taxon>
        <taxon>Nonomuraea</taxon>
    </lineage>
</organism>
<dbReference type="EMBL" id="JBHMCF010000040">
    <property type="protein sequence ID" value="MFB9475034.1"/>
    <property type="molecule type" value="Genomic_DNA"/>
</dbReference>
<proteinExistence type="predicted"/>
<name>A0ABV5NXI6_9ACTN</name>
<comment type="caution">
    <text evidence="1">The sequence shown here is derived from an EMBL/GenBank/DDBJ whole genome shotgun (WGS) entry which is preliminary data.</text>
</comment>
<keyword evidence="2" id="KW-1185">Reference proteome</keyword>
<sequence>MHAFDVLGDPRQRRIPEVLADAEQTAGAITDAVRAELGPSQAAASQRVRVGTG</sequence>
<reference evidence="1 2" key="1">
    <citation type="submission" date="2024-09" db="EMBL/GenBank/DDBJ databases">
        <authorList>
            <person name="Sun Q."/>
            <person name="Mori K."/>
        </authorList>
    </citation>
    <scope>NUCLEOTIDE SEQUENCE [LARGE SCALE GENOMIC DNA]</scope>
    <source>
        <strain evidence="1 2">JCM 3324</strain>
    </source>
</reference>
<dbReference type="RefSeq" id="WP_345393283.1">
    <property type="nucleotide sequence ID" value="NZ_BAAAXS010000001.1"/>
</dbReference>
<dbReference type="Gene3D" id="1.10.10.10">
    <property type="entry name" value="Winged helix-like DNA-binding domain superfamily/Winged helix DNA-binding domain"/>
    <property type="match status" value="1"/>
</dbReference>
<gene>
    <name evidence="1" type="ORF">ACFFR3_36555</name>
</gene>
<accession>A0ABV5NXI6</accession>
<protein>
    <submittedName>
        <fullName evidence="1">Uncharacterized protein</fullName>
    </submittedName>
</protein>
<evidence type="ECO:0000313" key="2">
    <source>
        <dbReference type="Proteomes" id="UP001589568"/>
    </source>
</evidence>